<dbReference type="Pfam" id="PF02608">
    <property type="entry name" value="Bmp"/>
    <property type="match status" value="1"/>
</dbReference>
<sequence length="372" mass="42093">MNFWQYHSLSQWATRLIVSFILIVLAAACWIFSSSTFDQPRPKAGIVLLGGIDEEGWNAPQYRGIHKACKAMGIELITKERIIGDGACTQAVNELVSDGAGMIFLASYSYSQEAQQLVRQYPHIAFGTNSAECHARNMTSYFVRMYQGRYLAGALAGMHTKSNVIGYVAAMQNSEVNRGINAFTLGVQQTNPAARVVVMWTGNWQDEEKEAEEARRLITEAGADVLTYHQDEPAAADVAEQLGIDYIGYYEDLGRHGWRSDHALTSVVCNWDRYYEDIIRRYLKGELNYMDKQWVGMEAGFVELCDFSPAVTEAEKVRLAQIKKDMLAGHFVFAGEIYDRQGRLRCRPDESIRDDRLLQHMDWLVKGVEILE</sequence>
<dbReference type="OrthoDB" id="9769871at2"/>
<dbReference type="InterPro" id="IPR003760">
    <property type="entry name" value="PnrA-like"/>
</dbReference>
<evidence type="ECO:0000256" key="2">
    <source>
        <dbReference type="SAM" id="Phobius"/>
    </source>
</evidence>
<dbReference type="GO" id="GO:0005886">
    <property type="term" value="C:plasma membrane"/>
    <property type="evidence" value="ECO:0007669"/>
    <property type="project" value="InterPro"/>
</dbReference>
<name>A0A1H0MCI6_SELRU</name>
<evidence type="ECO:0000313" key="4">
    <source>
        <dbReference type="EMBL" id="SDO78133.1"/>
    </source>
</evidence>
<dbReference type="PANTHER" id="PTHR43208:SF1">
    <property type="entry name" value="ABC TRANSPORTER SUBSTRATE-BINDING PROTEIN"/>
    <property type="match status" value="1"/>
</dbReference>
<feature type="transmembrane region" description="Helical" evidence="2">
    <location>
        <begin position="12"/>
        <end position="33"/>
    </location>
</feature>
<protein>
    <submittedName>
        <fullName evidence="4">Nucleoside-binding protein</fullName>
    </submittedName>
</protein>
<dbReference type="InterPro" id="IPR028082">
    <property type="entry name" value="Peripla_BP_I"/>
</dbReference>
<keyword evidence="2" id="KW-0472">Membrane</keyword>
<keyword evidence="1" id="KW-0732">Signal</keyword>
<reference evidence="4 5" key="1">
    <citation type="submission" date="2016-10" db="EMBL/GenBank/DDBJ databases">
        <authorList>
            <person name="de Groot N.N."/>
        </authorList>
    </citation>
    <scope>NUCLEOTIDE SEQUENCE [LARGE SCALE GENOMIC DNA]</scope>
    <source>
        <strain evidence="4 5">S137</strain>
    </source>
</reference>
<dbReference type="PANTHER" id="PTHR43208">
    <property type="entry name" value="ABC TRANSPORTER SUBSTRATE-BINDING PROTEIN"/>
    <property type="match status" value="1"/>
</dbReference>
<accession>A0A1H0MCI6</accession>
<dbReference type="Gene3D" id="3.40.50.2300">
    <property type="match status" value="2"/>
</dbReference>
<evidence type="ECO:0000256" key="1">
    <source>
        <dbReference type="ARBA" id="ARBA00022729"/>
    </source>
</evidence>
<gene>
    <name evidence="4" type="ORF">SAMN05216366_101112</name>
</gene>
<evidence type="ECO:0000313" key="5">
    <source>
        <dbReference type="Proteomes" id="UP000182412"/>
    </source>
</evidence>
<dbReference type="SUPFAM" id="SSF53822">
    <property type="entry name" value="Periplasmic binding protein-like I"/>
    <property type="match status" value="1"/>
</dbReference>
<dbReference type="CDD" id="cd19963">
    <property type="entry name" value="PBP1_BMP-like"/>
    <property type="match status" value="1"/>
</dbReference>
<dbReference type="Proteomes" id="UP000182412">
    <property type="component" value="Unassembled WGS sequence"/>
</dbReference>
<dbReference type="AlphaFoldDB" id="A0A1H0MCI6"/>
<feature type="domain" description="ABC transporter substrate-binding protein PnrA-like" evidence="3">
    <location>
        <begin position="43"/>
        <end position="325"/>
    </location>
</feature>
<keyword evidence="2" id="KW-1133">Transmembrane helix</keyword>
<dbReference type="RefSeq" id="WP_074570694.1">
    <property type="nucleotide sequence ID" value="NZ_FNJQ01000001.1"/>
</dbReference>
<organism evidence="4 5">
    <name type="scientific">Selenomonas ruminantium</name>
    <dbReference type="NCBI Taxonomy" id="971"/>
    <lineage>
        <taxon>Bacteria</taxon>
        <taxon>Bacillati</taxon>
        <taxon>Bacillota</taxon>
        <taxon>Negativicutes</taxon>
        <taxon>Selenomonadales</taxon>
        <taxon>Selenomonadaceae</taxon>
        <taxon>Selenomonas</taxon>
    </lineage>
</organism>
<dbReference type="EMBL" id="FNJQ01000001">
    <property type="protein sequence ID" value="SDO78133.1"/>
    <property type="molecule type" value="Genomic_DNA"/>
</dbReference>
<proteinExistence type="predicted"/>
<evidence type="ECO:0000259" key="3">
    <source>
        <dbReference type="Pfam" id="PF02608"/>
    </source>
</evidence>
<dbReference type="InterPro" id="IPR052910">
    <property type="entry name" value="ABC-Purine-Binding"/>
</dbReference>
<keyword evidence="2" id="KW-0812">Transmembrane</keyword>